<reference evidence="3" key="2">
    <citation type="submission" date="2009-03" db="EMBL/GenBank/DDBJ databases">
        <authorList>
            <person name="Gang L."/>
        </authorList>
    </citation>
    <scope>NUCLEOTIDE SEQUENCE</scope>
    <source>
        <strain evidence="3">Anhui</strain>
    </source>
</reference>
<protein>
    <submittedName>
        <fullName evidence="3">Hypotheticial protein</fullName>
    </submittedName>
</protein>
<name>C1LGT8_SCHJA</name>
<comment type="similarity">
    <text evidence="1">Belongs to the HSBP1 family.</text>
</comment>
<organism evidence="3">
    <name type="scientific">Schistosoma japonicum</name>
    <name type="common">Blood fluke</name>
    <dbReference type="NCBI Taxonomy" id="6182"/>
    <lineage>
        <taxon>Eukaryota</taxon>
        <taxon>Metazoa</taxon>
        <taxon>Spiralia</taxon>
        <taxon>Lophotrochozoa</taxon>
        <taxon>Platyhelminthes</taxon>
        <taxon>Trematoda</taxon>
        <taxon>Digenea</taxon>
        <taxon>Strigeidida</taxon>
        <taxon>Schistosomatoidea</taxon>
        <taxon>Schistosomatidae</taxon>
        <taxon>Schistosoma</taxon>
    </lineage>
</organism>
<evidence type="ECO:0000256" key="2">
    <source>
        <dbReference type="SAM" id="MobiDB-lite"/>
    </source>
</evidence>
<dbReference type="EMBL" id="FN318187">
    <property type="protein sequence ID" value="CAX73916.1"/>
    <property type="molecule type" value="mRNA"/>
</dbReference>
<dbReference type="PANTHER" id="PTHR19424:SF0">
    <property type="entry name" value="HEAT SHOCK FACTOR BINDING PROTEIN 1"/>
    <property type="match status" value="1"/>
</dbReference>
<dbReference type="GO" id="GO:0003714">
    <property type="term" value="F:transcription corepressor activity"/>
    <property type="evidence" value="ECO:0007669"/>
    <property type="project" value="InterPro"/>
</dbReference>
<dbReference type="GO" id="GO:0070370">
    <property type="term" value="P:cellular heat acclimation"/>
    <property type="evidence" value="ECO:0007669"/>
    <property type="project" value="TreeGrafter"/>
</dbReference>
<dbReference type="PANTHER" id="PTHR19424">
    <property type="entry name" value="HEAT SHOCK FACTOR BINDING PROTEIN 1"/>
    <property type="match status" value="1"/>
</dbReference>
<accession>C1LGT8</accession>
<dbReference type="Pfam" id="PF06825">
    <property type="entry name" value="HSBP1"/>
    <property type="match status" value="1"/>
</dbReference>
<dbReference type="GO" id="GO:0005634">
    <property type="term" value="C:nucleus"/>
    <property type="evidence" value="ECO:0007669"/>
    <property type="project" value="TreeGrafter"/>
</dbReference>
<feature type="region of interest" description="Disordered" evidence="2">
    <location>
        <begin position="1"/>
        <end position="20"/>
    </location>
</feature>
<dbReference type="GO" id="GO:0005829">
    <property type="term" value="C:cytosol"/>
    <property type="evidence" value="ECO:0007669"/>
    <property type="project" value="TreeGrafter"/>
</dbReference>
<evidence type="ECO:0000256" key="1">
    <source>
        <dbReference type="ARBA" id="ARBA00006349"/>
    </source>
</evidence>
<dbReference type="InterPro" id="IPR009643">
    <property type="entry name" value="HS1-bd"/>
</dbReference>
<dbReference type="EMBL" id="FN318186">
    <property type="protein sequence ID" value="CAX73915.1"/>
    <property type="molecule type" value="mRNA"/>
</dbReference>
<sequence length="73" mass="7945">MTSTTDASQADFKQHPEDTEDLAASISAMLTNIQESFNTMSEQLLGKIDDLSKRVDDIEKNIGEIIGGLDGNE</sequence>
<proteinExistence type="evidence at transcript level"/>
<dbReference type="AlphaFoldDB" id="C1LGT8"/>
<reference evidence="3" key="1">
    <citation type="journal article" date="2009" name="Nature">
        <title>The Schistosoma japonicum genome reveals features of host-parasite interplay.</title>
        <authorList>
            <person name="Liu F."/>
            <person name="Zhou Y."/>
            <person name="Wang Z.Q."/>
            <person name="Lu G."/>
            <person name="Zheng H."/>
            <person name="Brindley P.J."/>
            <person name="McManus D.P."/>
            <person name="Blair D."/>
            <person name="Zhang Q.H."/>
            <person name="Zhong Y."/>
            <person name="Wang S."/>
            <person name="Han Z.G."/>
            <person name="Chen Z."/>
        </authorList>
    </citation>
    <scope>NUCLEOTIDE SEQUENCE</scope>
    <source>
        <strain evidence="3">Anhui</strain>
    </source>
</reference>
<dbReference type="Gene3D" id="1.20.5.430">
    <property type="match status" value="1"/>
</dbReference>
<evidence type="ECO:0000313" key="3">
    <source>
        <dbReference type="EMBL" id="CAX73916.1"/>
    </source>
</evidence>